<dbReference type="OrthoDB" id="6150883at2759"/>
<feature type="region of interest" description="Disordered" evidence="1">
    <location>
        <begin position="1"/>
        <end position="62"/>
    </location>
</feature>
<name>A0A8S3TWU2_MYTED</name>
<dbReference type="PANTHER" id="PTHR14187">
    <property type="entry name" value="ALPHA KINASE/ELONGATION FACTOR 2 KINASE"/>
    <property type="match status" value="1"/>
</dbReference>
<gene>
    <name evidence="2" type="ORF">MEDL_50829</name>
</gene>
<feature type="compositionally biased region" description="Low complexity" evidence="1">
    <location>
        <begin position="40"/>
        <end position="52"/>
    </location>
</feature>
<dbReference type="Proteomes" id="UP000683360">
    <property type="component" value="Unassembled WGS sequence"/>
</dbReference>
<organism evidence="2 3">
    <name type="scientific">Mytilus edulis</name>
    <name type="common">Blue mussel</name>
    <dbReference type="NCBI Taxonomy" id="6550"/>
    <lineage>
        <taxon>Eukaryota</taxon>
        <taxon>Metazoa</taxon>
        <taxon>Spiralia</taxon>
        <taxon>Lophotrochozoa</taxon>
        <taxon>Mollusca</taxon>
        <taxon>Bivalvia</taxon>
        <taxon>Autobranchia</taxon>
        <taxon>Pteriomorphia</taxon>
        <taxon>Mytilida</taxon>
        <taxon>Mytiloidea</taxon>
        <taxon>Mytilidae</taxon>
        <taxon>Mytilinae</taxon>
        <taxon>Mytilus</taxon>
    </lineage>
</organism>
<dbReference type="AlphaFoldDB" id="A0A8S3TWU2"/>
<evidence type="ECO:0000256" key="1">
    <source>
        <dbReference type="SAM" id="MobiDB-lite"/>
    </source>
</evidence>
<keyword evidence="3" id="KW-1185">Reference proteome</keyword>
<sequence>MGNTQSIQVQKVEKAEEEGGEQVRYRNKGSKRSRNDSRGSNDSNSSSRTSKTISELFGTSSKQSEIRRDTFVAALDIGTTFSGYAISLLTDYNKDPLNIQTFNWISRFDGHVTYKMPSDLLLRPDGTFHSFGYDAEYNYANAKPSDRGTQVMVLLQFIQDDAV</sequence>
<dbReference type="EMBL" id="CAJPWZ010002431">
    <property type="protein sequence ID" value="CAG2238416.1"/>
    <property type="molecule type" value="Genomic_DNA"/>
</dbReference>
<proteinExistence type="predicted"/>
<comment type="caution">
    <text evidence="2">The sequence shown here is derived from an EMBL/GenBank/DDBJ whole genome shotgun (WGS) entry which is preliminary data.</text>
</comment>
<evidence type="ECO:0000313" key="3">
    <source>
        <dbReference type="Proteomes" id="UP000683360"/>
    </source>
</evidence>
<protein>
    <submittedName>
        <fullName evidence="2">Uncharacterized protein</fullName>
    </submittedName>
</protein>
<reference evidence="2" key="1">
    <citation type="submission" date="2021-03" db="EMBL/GenBank/DDBJ databases">
        <authorList>
            <person name="Bekaert M."/>
        </authorList>
    </citation>
    <scope>NUCLEOTIDE SEQUENCE</scope>
</reference>
<dbReference type="PANTHER" id="PTHR14187:SF5">
    <property type="entry name" value="HEAT SHOCK 70 KDA PROTEIN 12A"/>
    <property type="match status" value="1"/>
</dbReference>
<evidence type="ECO:0000313" key="2">
    <source>
        <dbReference type="EMBL" id="CAG2238416.1"/>
    </source>
</evidence>
<accession>A0A8S3TWU2</accession>